<dbReference type="PANTHER" id="PTHR43322">
    <property type="entry name" value="1-D-DEOXYXYLULOSE 5-PHOSPHATE SYNTHASE-RELATED"/>
    <property type="match status" value="1"/>
</dbReference>
<feature type="domain" description="Transketolase-like pyrimidine-binding" evidence="11">
    <location>
        <begin position="318"/>
        <end position="482"/>
    </location>
</feature>
<keyword evidence="4 10" id="KW-0808">Transferase</keyword>
<feature type="binding site" evidence="10">
    <location>
        <position position="73"/>
    </location>
    <ligand>
        <name>thiamine diphosphate</name>
        <dbReference type="ChEBI" id="CHEBI:58937"/>
    </ligand>
</feature>
<dbReference type="Pfam" id="PF02779">
    <property type="entry name" value="Transket_pyr"/>
    <property type="match status" value="1"/>
</dbReference>
<dbReference type="GO" id="GO:0005829">
    <property type="term" value="C:cytosol"/>
    <property type="evidence" value="ECO:0007669"/>
    <property type="project" value="TreeGrafter"/>
</dbReference>
<dbReference type="HAMAP" id="MF_00315">
    <property type="entry name" value="DXP_synth"/>
    <property type="match status" value="1"/>
</dbReference>
<dbReference type="Proteomes" id="UP000279859">
    <property type="component" value="Unassembled WGS sequence"/>
</dbReference>
<dbReference type="InterPro" id="IPR005477">
    <property type="entry name" value="Dxylulose-5-P_synthase"/>
</dbReference>
<dbReference type="InterPro" id="IPR029061">
    <property type="entry name" value="THDP-binding"/>
</dbReference>
<dbReference type="GO" id="GO:0019288">
    <property type="term" value="P:isopentenyl diphosphate biosynthetic process, methylerythritol 4-phosphate pathway"/>
    <property type="evidence" value="ECO:0007669"/>
    <property type="project" value="TreeGrafter"/>
</dbReference>
<feature type="binding site" evidence="10">
    <location>
        <position position="145"/>
    </location>
    <ligand>
        <name>Mg(2+)</name>
        <dbReference type="ChEBI" id="CHEBI:18420"/>
    </ligand>
</feature>
<dbReference type="Pfam" id="PF13292">
    <property type="entry name" value="DXP_synthase_N"/>
    <property type="match status" value="1"/>
</dbReference>
<evidence type="ECO:0000256" key="5">
    <source>
        <dbReference type="ARBA" id="ARBA00022723"/>
    </source>
</evidence>
<comment type="function">
    <text evidence="10">Catalyzes the acyloin condensation reaction between C atoms 2 and 3 of pyruvate and glyceraldehyde 3-phosphate to yield 1-deoxy-D-xylulose-5-phosphate (DXP).</text>
</comment>
<dbReference type="InterPro" id="IPR009014">
    <property type="entry name" value="Transketo_C/PFOR_II"/>
</dbReference>
<dbReference type="OrthoDB" id="9803371at2"/>
<reference evidence="12 13" key="1">
    <citation type="submission" date="2018-11" db="EMBL/GenBank/DDBJ databases">
        <title>Cryobacterium sp. nov., isolated from rhizosphere soil of lettuce.</title>
        <authorList>
            <person name="Wang Y."/>
        </authorList>
    </citation>
    <scope>NUCLEOTIDE SEQUENCE [LARGE SCALE GENOMIC DNA]</scope>
    <source>
        <strain evidence="12 13">NEAU-85</strain>
    </source>
</reference>
<dbReference type="FunFam" id="3.40.50.970:FF:000005">
    <property type="entry name" value="1-deoxy-D-xylulose-5-phosphate synthase"/>
    <property type="match status" value="1"/>
</dbReference>
<protein>
    <recommendedName>
        <fullName evidence="10">1-deoxy-D-xylulose-5-phosphate synthase</fullName>
        <ecNumber evidence="10">2.2.1.7</ecNumber>
    </recommendedName>
    <alternativeName>
        <fullName evidence="10">1-deoxyxylulose-5-phosphate synthase</fullName>
        <shortName evidence="10">DXP synthase</shortName>
        <shortName evidence="10">DXPS</shortName>
    </alternativeName>
</protein>
<evidence type="ECO:0000313" key="12">
    <source>
        <dbReference type="EMBL" id="RNE66597.1"/>
    </source>
</evidence>
<dbReference type="EC" id="2.2.1.7" evidence="10"/>
<dbReference type="GO" id="GO:0009228">
    <property type="term" value="P:thiamine biosynthetic process"/>
    <property type="evidence" value="ECO:0007669"/>
    <property type="project" value="UniProtKB-UniRule"/>
</dbReference>
<proteinExistence type="inferred from homology"/>
<evidence type="ECO:0000256" key="9">
    <source>
        <dbReference type="ARBA" id="ARBA00023229"/>
    </source>
</evidence>
<dbReference type="InterPro" id="IPR033248">
    <property type="entry name" value="Transketolase_C"/>
</dbReference>
<comment type="pathway">
    <text evidence="1 10">Metabolic intermediate biosynthesis; 1-deoxy-D-xylulose 5-phosphate biosynthesis; 1-deoxy-D-xylulose 5-phosphate from D-glyceraldehyde 3-phosphate and pyruvate: step 1/1.</text>
</comment>
<accession>A0A3M8LM42</accession>
<feature type="binding site" evidence="10">
    <location>
        <position position="175"/>
    </location>
    <ligand>
        <name>Mg(2+)</name>
        <dbReference type="ChEBI" id="CHEBI:18420"/>
    </ligand>
</feature>
<dbReference type="InterPro" id="IPR020826">
    <property type="entry name" value="Transketolase_BS"/>
</dbReference>
<organism evidence="12 13">
    <name type="scientific">Cryobacterium tepidiphilum</name>
    <dbReference type="NCBI Taxonomy" id="2486026"/>
    <lineage>
        <taxon>Bacteria</taxon>
        <taxon>Bacillati</taxon>
        <taxon>Actinomycetota</taxon>
        <taxon>Actinomycetes</taxon>
        <taxon>Micrococcales</taxon>
        <taxon>Microbacteriaceae</taxon>
        <taxon>Cryobacterium</taxon>
    </lineage>
</organism>
<keyword evidence="13" id="KW-1185">Reference proteome</keyword>
<dbReference type="SMART" id="SM00861">
    <property type="entry name" value="Transket_pyr"/>
    <property type="match status" value="1"/>
</dbReference>
<evidence type="ECO:0000256" key="6">
    <source>
        <dbReference type="ARBA" id="ARBA00022842"/>
    </source>
</evidence>
<evidence type="ECO:0000256" key="4">
    <source>
        <dbReference type="ARBA" id="ARBA00022679"/>
    </source>
</evidence>
<evidence type="ECO:0000256" key="3">
    <source>
        <dbReference type="ARBA" id="ARBA00011738"/>
    </source>
</evidence>
<dbReference type="SUPFAM" id="SSF52922">
    <property type="entry name" value="TK C-terminal domain-like"/>
    <property type="match status" value="1"/>
</dbReference>
<dbReference type="GO" id="GO:0008661">
    <property type="term" value="F:1-deoxy-D-xylulose-5-phosphate synthase activity"/>
    <property type="evidence" value="ECO:0007669"/>
    <property type="project" value="UniProtKB-UniRule"/>
</dbReference>
<comment type="similarity">
    <text evidence="2 10">Belongs to the transketolase family. DXPS subfamily.</text>
</comment>
<dbReference type="NCBIfam" id="TIGR00204">
    <property type="entry name" value="dxs"/>
    <property type="match status" value="1"/>
</dbReference>
<keyword evidence="7 10" id="KW-0784">Thiamine biosynthesis</keyword>
<dbReference type="GO" id="GO:0000287">
    <property type="term" value="F:magnesium ion binding"/>
    <property type="evidence" value="ECO:0007669"/>
    <property type="project" value="UniProtKB-UniRule"/>
</dbReference>
<evidence type="ECO:0000256" key="8">
    <source>
        <dbReference type="ARBA" id="ARBA00023052"/>
    </source>
</evidence>
<dbReference type="NCBIfam" id="NF003933">
    <property type="entry name" value="PRK05444.2-2"/>
    <property type="match status" value="1"/>
</dbReference>
<dbReference type="RefSeq" id="WP_123045031.1">
    <property type="nucleotide sequence ID" value="NZ_RDSR01000004.1"/>
</dbReference>
<dbReference type="SUPFAM" id="SSF52518">
    <property type="entry name" value="Thiamin diphosphate-binding fold (THDP-binding)"/>
    <property type="match status" value="2"/>
</dbReference>
<comment type="caution">
    <text evidence="12">The sequence shown here is derived from an EMBL/GenBank/DDBJ whole genome shotgun (WGS) entry which is preliminary data.</text>
</comment>
<evidence type="ECO:0000313" key="13">
    <source>
        <dbReference type="Proteomes" id="UP000279859"/>
    </source>
</evidence>
<dbReference type="UniPathway" id="UPA00064">
    <property type="reaction ID" value="UER00091"/>
</dbReference>
<keyword evidence="5 10" id="KW-0479">Metal-binding</keyword>
<sequence>MTLLEAITGPRDLDALSKDQLVQLAGEIRDFLVAEIAKTGGHLGPNLGVVETTIAIHRVFDSPRDAIVFDTGHQSYVHKLLTGRQDFSRMRQSGGLAGYPQRSESEHDIVESSHASSSLSWADGISRAFEMTGQHDRHVIAVVGDGALTGGMTWEALNNISDDNNRRLIIVVNDNGRSYAPTIGGMARFLNTVRTRRSYRDLYVTSRKAFDHLGAPGRAVYRGVRGGLHGFLSRFTNNEALYSNLDIKYIGPVDGHDVEAMQEALRQAKHYGAPVIVHAITQKGKGYDPAVQDVADQFHAVGQIDPETGESIESATAPSWTSVFADELVKLAAANERLVGITAAMLRPTGLHRMAERFPGRVHDVGIAEQHAATSAAGLAFGGLHPVVALYATFMNRAFDQVLMDVALHKAGVTFVLDRAGVTGPDGPSHHGMWDLSILQVVPGIRLAAPRDAPRLREELAEAVRVEDAPTVIRFPKGGVGSELPAVRRLDDGVDVLADDPRQDVLIVAVGPMAVIALDVAGRLTAQGIGVTVVDPRWVIPVPQSVITLGARHRLVVSIEDGVRVGGIGTRIRQDLRGAGVDTPVTELGLPDEFLAHGSRGEILAAAGLTPEQITADVAAMVGGRKLPVARPLAADGTNTGSIPIGVRPGA</sequence>
<comment type="cofactor">
    <cofactor evidence="10">
        <name>Mg(2+)</name>
        <dbReference type="ChEBI" id="CHEBI:18420"/>
    </cofactor>
    <text evidence="10">Binds 1 Mg(2+) ion per subunit.</text>
</comment>
<dbReference type="PROSITE" id="PS00802">
    <property type="entry name" value="TRANSKETOLASE_2"/>
    <property type="match status" value="1"/>
</dbReference>
<feature type="binding site" evidence="10">
    <location>
        <position position="369"/>
    </location>
    <ligand>
        <name>thiamine diphosphate</name>
        <dbReference type="ChEBI" id="CHEBI:58937"/>
    </ligand>
</feature>
<evidence type="ECO:0000256" key="7">
    <source>
        <dbReference type="ARBA" id="ARBA00022977"/>
    </source>
</evidence>
<dbReference type="CDD" id="cd07033">
    <property type="entry name" value="TPP_PYR_DXS_TK_like"/>
    <property type="match status" value="1"/>
</dbReference>
<dbReference type="GO" id="GO:0030976">
    <property type="term" value="F:thiamine pyrophosphate binding"/>
    <property type="evidence" value="ECO:0007669"/>
    <property type="project" value="UniProtKB-UniRule"/>
</dbReference>
<keyword evidence="9 10" id="KW-0414">Isoprene biosynthesis</keyword>
<dbReference type="EMBL" id="RDSR01000004">
    <property type="protein sequence ID" value="RNE66597.1"/>
    <property type="molecule type" value="Genomic_DNA"/>
</dbReference>
<evidence type="ECO:0000256" key="10">
    <source>
        <dbReference type="HAMAP-Rule" id="MF_00315"/>
    </source>
</evidence>
<feature type="binding site" evidence="10">
    <location>
        <position position="287"/>
    </location>
    <ligand>
        <name>thiamine diphosphate</name>
        <dbReference type="ChEBI" id="CHEBI:58937"/>
    </ligand>
</feature>
<feature type="binding site" evidence="10">
    <location>
        <begin position="146"/>
        <end position="147"/>
    </location>
    <ligand>
        <name>thiamine diphosphate</name>
        <dbReference type="ChEBI" id="CHEBI:58937"/>
    </ligand>
</feature>
<feature type="binding site" evidence="10">
    <location>
        <position position="175"/>
    </location>
    <ligand>
        <name>thiamine diphosphate</name>
        <dbReference type="ChEBI" id="CHEBI:58937"/>
    </ligand>
</feature>
<dbReference type="Pfam" id="PF02780">
    <property type="entry name" value="Transketolase_C"/>
    <property type="match status" value="1"/>
</dbReference>
<evidence type="ECO:0000259" key="11">
    <source>
        <dbReference type="SMART" id="SM00861"/>
    </source>
</evidence>
<comment type="subunit">
    <text evidence="3 10">Homodimer.</text>
</comment>
<dbReference type="InterPro" id="IPR005475">
    <property type="entry name" value="Transketolase-like_Pyr-bd"/>
</dbReference>
<name>A0A3M8LM42_9MICO</name>
<feature type="binding site" evidence="10">
    <location>
        <begin position="113"/>
        <end position="115"/>
    </location>
    <ligand>
        <name>thiamine diphosphate</name>
        <dbReference type="ChEBI" id="CHEBI:58937"/>
    </ligand>
</feature>
<dbReference type="Gene3D" id="3.40.50.970">
    <property type="match status" value="2"/>
</dbReference>
<dbReference type="CDD" id="cd02007">
    <property type="entry name" value="TPP_DXS"/>
    <property type="match status" value="1"/>
</dbReference>
<dbReference type="GO" id="GO:0016114">
    <property type="term" value="P:terpenoid biosynthetic process"/>
    <property type="evidence" value="ECO:0007669"/>
    <property type="project" value="UniProtKB-UniRule"/>
</dbReference>
<comment type="catalytic activity">
    <reaction evidence="10">
        <text>D-glyceraldehyde 3-phosphate + pyruvate + H(+) = 1-deoxy-D-xylulose 5-phosphate + CO2</text>
        <dbReference type="Rhea" id="RHEA:12605"/>
        <dbReference type="ChEBI" id="CHEBI:15361"/>
        <dbReference type="ChEBI" id="CHEBI:15378"/>
        <dbReference type="ChEBI" id="CHEBI:16526"/>
        <dbReference type="ChEBI" id="CHEBI:57792"/>
        <dbReference type="ChEBI" id="CHEBI:59776"/>
        <dbReference type="EC" id="2.2.1.7"/>
    </reaction>
</comment>
<dbReference type="PANTHER" id="PTHR43322:SF5">
    <property type="entry name" value="1-DEOXY-D-XYLULOSE-5-PHOSPHATE SYNTHASE, CHLOROPLASTIC"/>
    <property type="match status" value="1"/>
</dbReference>
<comment type="cofactor">
    <cofactor evidence="10">
        <name>thiamine diphosphate</name>
        <dbReference type="ChEBI" id="CHEBI:58937"/>
    </cofactor>
    <text evidence="10">Binds 1 thiamine pyrophosphate per subunit.</text>
</comment>
<dbReference type="Gene3D" id="3.40.50.920">
    <property type="match status" value="1"/>
</dbReference>
<evidence type="ECO:0000256" key="2">
    <source>
        <dbReference type="ARBA" id="ARBA00011081"/>
    </source>
</evidence>
<gene>
    <name evidence="10 12" type="primary">dxs</name>
    <name evidence="12" type="ORF">EEJ31_04180</name>
</gene>
<dbReference type="AlphaFoldDB" id="A0A3M8LM42"/>
<keyword evidence="8 10" id="KW-0786">Thiamine pyrophosphate</keyword>
<evidence type="ECO:0000256" key="1">
    <source>
        <dbReference type="ARBA" id="ARBA00004980"/>
    </source>
</evidence>
<keyword evidence="6 10" id="KW-0460">Magnesium</keyword>